<evidence type="ECO:0000313" key="2">
    <source>
        <dbReference type="EMBL" id="GAK57108.1"/>
    </source>
</evidence>
<feature type="transmembrane region" description="Helical" evidence="1">
    <location>
        <begin position="15"/>
        <end position="34"/>
    </location>
</feature>
<reference evidence="2" key="1">
    <citation type="journal article" date="2015" name="PeerJ">
        <title>First genomic representation of candidate bacterial phylum KSB3 points to enhanced environmental sensing as a trigger of wastewater bulking.</title>
        <authorList>
            <person name="Sekiguchi Y."/>
            <person name="Ohashi A."/>
            <person name="Parks D.H."/>
            <person name="Yamauchi T."/>
            <person name="Tyson G.W."/>
            <person name="Hugenholtz P."/>
        </authorList>
    </citation>
    <scope>NUCLEOTIDE SEQUENCE [LARGE SCALE GENOMIC DNA]</scope>
</reference>
<feature type="transmembrane region" description="Helical" evidence="1">
    <location>
        <begin position="118"/>
        <end position="137"/>
    </location>
</feature>
<organism evidence="2">
    <name type="scientific">Vecturithrix granuli</name>
    <dbReference type="NCBI Taxonomy" id="1499967"/>
    <lineage>
        <taxon>Bacteria</taxon>
        <taxon>Candidatus Moduliflexota</taxon>
        <taxon>Candidatus Vecturitrichia</taxon>
        <taxon>Candidatus Vecturitrichales</taxon>
        <taxon>Candidatus Vecturitrichaceae</taxon>
        <taxon>Candidatus Vecturithrix</taxon>
    </lineage>
</organism>
<keyword evidence="1" id="KW-1133">Transmembrane helix</keyword>
<dbReference type="AlphaFoldDB" id="A0A081BXQ3"/>
<evidence type="ECO:0000256" key="1">
    <source>
        <dbReference type="SAM" id="Phobius"/>
    </source>
</evidence>
<keyword evidence="3" id="KW-1185">Reference proteome</keyword>
<keyword evidence="1" id="KW-0812">Transmembrane</keyword>
<dbReference type="HOGENOM" id="CLU_1851210_0_0_0"/>
<feature type="transmembrane region" description="Helical" evidence="1">
    <location>
        <begin position="75"/>
        <end position="97"/>
    </location>
</feature>
<accession>A0A081BXQ3</accession>
<proteinExistence type="predicted"/>
<sequence length="138" mass="16243">MRHLYEILTKYEAVYLFYLVPIAYFMSIVARLIYYKLKYHQKLSYGDVMAAATMLIIGVDYVNYLYLLISGTGKVLPLAAFLIKYTFGFLLWTWMFWYSYKVHIQRNLVDHHIKKGHVILICVISMLFILLVIGIVVS</sequence>
<dbReference type="Proteomes" id="UP000030661">
    <property type="component" value="Unassembled WGS sequence"/>
</dbReference>
<keyword evidence="1" id="KW-0472">Membrane</keyword>
<dbReference type="EMBL" id="DF820465">
    <property type="protein sequence ID" value="GAK57108.1"/>
    <property type="molecule type" value="Genomic_DNA"/>
</dbReference>
<protein>
    <submittedName>
        <fullName evidence="2">Uncharacterized protein</fullName>
    </submittedName>
</protein>
<gene>
    <name evidence="2" type="ORF">U27_04072</name>
</gene>
<feature type="transmembrane region" description="Helical" evidence="1">
    <location>
        <begin position="46"/>
        <end position="69"/>
    </location>
</feature>
<evidence type="ECO:0000313" key="3">
    <source>
        <dbReference type="Proteomes" id="UP000030661"/>
    </source>
</evidence>
<name>A0A081BXQ3_VECG1</name>